<name>A0A9N9AIB5_9GLOM</name>
<accession>A0A9N9AIB5</accession>
<reference evidence="1" key="1">
    <citation type="submission" date="2021-06" db="EMBL/GenBank/DDBJ databases">
        <authorList>
            <person name="Kallberg Y."/>
            <person name="Tangrot J."/>
            <person name="Rosling A."/>
        </authorList>
    </citation>
    <scope>NUCLEOTIDE SEQUENCE</scope>
    <source>
        <strain evidence="1">BR232B</strain>
    </source>
</reference>
<dbReference type="Proteomes" id="UP000789739">
    <property type="component" value="Unassembled WGS sequence"/>
</dbReference>
<keyword evidence="2" id="KW-1185">Reference proteome</keyword>
<evidence type="ECO:0000313" key="2">
    <source>
        <dbReference type="Proteomes" id="UP000789739"/>
    </source>
</evidence>
<proteinExistence type="predicted"/>
<dbReference type="EMBL" id="CAJVPI010000408">
    <property type="protein sequence ID" value="CAG8531296.1"/>
    <property type="molecule type" value="Genomic_DNA"/>
</dbReference>
<dbReference type="AlphaFoldDB" id="A0A9N9AIB5"/>
<organism evidence="1 2">
    <name type="scientific">Paraglomus brasilianum</name>
    <dbReference type="NCBI Taxonomy" id="144538"/>
    <lineage>
        <taxon>Eukaryota</taxon>
        <taxon>Fungi</taxon>
        <taxon>Fungi incertae sedis</taxon>
        <taxon>Mucoromycota</taxon>
        <taxon>Glomeromycotina</taxon>
        <taxon>Glomeromycetes</taxon>
        <taxon>Paraglomerales</taxon>
        <taxon>Paraglomeraceae</taxon>
        <taxon>Paraglomus</taxon>
    </lineage>
</organism>
<protein>
    <submittedName>
        <fullName evidence="1">2943_t:CDS:1</fullName>
    </submittedName>
</protein>
<gene>
    <name evidence="1" type="ORF">PBRASI_LOCUS4123</name>
</gene>
<comment type="caution">
    <text evidence="1">The sequence shown here is derived from an EMBL/GenBank/DDBJ whole genome shotgun (WGS) entry which is preliminary data.</text>
</comment>
<dbReference type="Gene3D" id="1.10.10.60">
    <property type="entry name" value="Homeodomain-like"/>
    <property type="match status" value="1"/>
</dbReference>
<sequence length="94" mass="10772">MPYQIDLANEYCVSQSSISEILLNREKWLSIEFITIDDEVPIEHLDNDKILAIVQEKEGDDEKQLNHSPNVINPTYTEAEGFSLSNRYITSIAD</sequence>
<evidence type="ECO:0000313" key="1">
    <source>
        <dbReference type="EMBL" id="CAG8531296.1"/>
    </source>
</evidence>